<dbReference type="InterPro" id="IPR014906">
    <property type="entry name" value="PRP4-like"/>
</dbReference>
<sequence>MSVHPSRQPRLEDDDTEMGNNSLRLDQLQSRSNKQVVQSHELNRVGDALPVPTNDDQVKATLRLLQEPITYFGEDKADRRSRLRKLLAEKHVAGIDISQYLQSGTPQAEEEAMEVDEEEYYTPGGEELKTARKFITKYSLNESRSRLNDQKKLSEVPLIEHVKFRRKLIEEAKTFSLLGTQSGFDRPVSAVKFSPNSQLIAAGDWAGSVNMMSLPNLDPLGTRSGHEGKIGGITWHPQATIGQSESELNLATSGVEGDIKLWSLSSQEAVGTLRGHEARVCKIDFHPSGKFIGSASFDYTWRLWDVETQRELLLQEGHSKEVFAFKFHSDGSLAGSGGLDAFARIWDLRTARTVMILDGHVREIYAMDFSPNGYQVATASADNSVKVWDIRQTKCIFTIPAHTKMVSDVCFYKGCSETQDNGLSDKGTMLMTASYDRTIKLWNADNWALIKTLEDPERVLSVDISSDRKYIGCGRWDRYTELWSRDA</sequence>
<dbReference type="Pfam" id="PF00400">
    <property type="entry name" value="WD40"/>
    <property type="match status" value="6"/>
</dbReference>
<proteinExistence type="predicted"/>
<dbReference type="SMART" id="SM00320">
    <property type="entry name" value="WD40"/>
    <property type="match status" value="7"/>
</dbReference>
<dbReference type="PANTHER" id="PTHR19846:SF0">
    <property type="entry name" value="PRE-MRNA PROCESSING FACTOR 4"/>
    <property type="match status" value="1"/>
</dbReference>
<evidence type="ECO:0000256" key="2">
    <source>
        <dbReference type="ARBA" id="ARBA00022737"/>
    </source>
</evidence>
<dbReference type="SUPFAM" id="SSF50978">
    <property type="entry name" value="WD40 repeat-like"/>
    <property type="match status" value="1"/>
</dbReference>
<dbReference type="SMART" id="SM00500">
    <property type="entry name" value="SFM"/>
    <property type="match status" value="1"/>
</dbReference>
<dbReference type="Pfam" id="PF08799">
    <property type="entry name" value="PRP4"/>
    <property type="match status" value="1"/>
</dbReference>
<reference evidence="6" key="2">
    <citation type="submission" date="2014-06" db="EMBL/GenBank/DDBJ databases">
        <title>The complete genome of Blastobotrys (Arxula) adeninivorans LS3 - a yeast of biotechnological interest.</title>
        <authorList>
            <person name="Kunze G."/>
            <person name="Gaillardin C."/>
            <person name="Czernicka M."/>
            <person name="Durrens P."/>
            <person name="Martin T."/>
            <person name="Boer E."/>
            <person name="Gabaldon T."/>
            <person name="Cruz J."/>
            <person name="Talla E."/>
            <person name="Marck C."/>
            <person name="Goffeau A."/>
            <person name="Barbe V."/>
            <person name="Baret P."/>
            <person name="Baronian K."/>
            <person name="Beier S."/>
            <person name="Bleykasten C."/>
            <person name="Bode R."/>
            <person name="Casaregola S."/>
            <person name="Despons L."/>
            <person name="Fairhead C."/>
            <person name="Giersberg M."/>
            <person name="Gierski P."/>
            <person name="Hahnel U."/>
            <person name="Hartmann A."/>
            <person name="Jankowska D."/>
            <person name="Jubin C."/>
            <person name="Jung P."/>
            <person name="Lafontaine I."/>
            <person name="Leh-Louis V."/>
            <person name="Lemaire M."/>
            <person name="Marcet-Houben M."/>
            <person name="Mascher M."/>
            <person name="Morel G."/>
            <person name="Richard G.-F."/>
            <person name="Riechen J."/>
            <person name="Sacerdot C."/>
            <person name="Sarkar A."/>
            <person name="Savel G."/>
            <person name="Schacherer J."/>
            <person name="Sherman D."/>
            <person name="Straub M.-L."/>
            <person name="Stein N."/>
            <person name="Thierry A."/>
            <person name="Trautwein-Schult A."/>
            <person name="Westhof E."/>
            <person name="Worch S."/>
            <person name="Dujon B."/>
            <person name="Souciet J.-L."/>
            <person name="Wincker P."/>
            <person name="Scholz U."/>
            <person name="Neuveglise N."/>
        </authorList>
    </citation>
    <scope>NUCLEOTIDE SEQUENCE</scope>
    <source>
        <strain evidence="6">LS3</strain>
    </source>
</reference>
<feature type="repeat" description="WD" evidence="3">
    <location>
        <begin position="223"/>
        <end position="272"/>
    </location>
</feature>
<name>A0A060T2W0_BLAAD</name>
<dbReference type="GO" id="GO:0030621">
    <property type="term" value="F:U4 snRNA binding"/>
    <property type="evidence" value="ECO:0007669"/>
    <property type="project" value="TreeGrafter"/>
</dbReference>
<feature type="repeat" description="WD" evidence="3">
    <location>
        <begin position="423"/>
        <end position="452"/>
    </location>
</feature>
<feature type="repeat" description="WD" evidence="3">
    <location>
        <begin position="273"/>
        <end position="314"/>
    </location>
</feature>
<dbReference type="InterPro" id="IPR036322">
    <property type="entry name" value="WD40_repeat_dom_sf"/>
</dbReference>
<dbReference type="SUPFAM" id="SSF158230">
    <property type="entry name" value="PRP4-like"/>
    <property type="match status" value="1"/>
</dbReference>
<dbReference type="InterPro" id="IPR015943">
    <property type="entry name" value="WD40/YVTN_repeat-like_dom_sf"/>
</dbReference>
<dbReference type="PANTHER" id="PTHR19846">
    <property type="entry name" value="WD40 REPEAT PROTEIN"/>
    <property type="match status" value="1"/>
</dbReference>
<dbReference type="FunFam" id="2.130.10.10:FF:000411">
    <property type="entry name" value="U4/U6 small nuclear ribonucleoprotein Prp4"/>
    <property type="match status" value="1"/>
</dbReference>
<dbReference type="GO" id="GO:0000398">
    <property type="term" value="P:mRNA splicing, via spliceosome"/>
    <property type="evidence" value="ECO:0007669"/>
    <property type="project" value="TreeGrafter"/>
</dbReference>
<protein>
    <submittedName>
        <fullName evidence="6">ARAD1C36036p</fullName>
    </submittedName>
</protein>
<feature type="region of interest" description="Disordered" evidence="4">
    <location>
        <begin position="1"/>
        <end position="21"/>
    </location>
</feature>
<dbReference type="InterPro" id="IPR019775">
    <property type="entry name" value="WD40_repeat_CS"/>
</dbReference>
<accession>A0A060T2W0</accession>
<feature type="repeat" description="WD" evidence="3">
    <location>
        <begin position="357"/>
        <end position="398"/>
    </location>
</feature>
<dbReference type="InterPro" id="IPR001680">
    <property type="entry name" value="WD40_rpt"/>
</dbReference>
<dbReference type="AlphaFoldDB" id="A0A060T2W0"/>
<dbReference type="InterPro" id="IPR036285">
    <property type="entry name" value="PRP4-like_sf"/>
</dbReference>
<evidence type="ECO:0000256" key="1">
    <source>
        <dbReference type="ARBA" id="ARBA00022574"/>
    </source>
</evidence>
<dbReference type="PRINTS" id="PR00320">
    <property type="entry name" value="GPROTEINBRPT"/>
</dbReference>
<dbReference type="InterPro" id="IPR020472">
    <property type="entry name" value="WD40_PAC1"/>
</dbReference>
<evidence type="ECO:0000313" key="6">
    <source>
        <dbReference type="EMBL" id="CDP35460.1"/>
    </source>
</evidence>
<organism evidence="6">
    <name type="scientific">Blastobotrys adeninivorans</name>
    <name type="common">Yeast</name>
    <name type="synonym">Arxula adeninivorans</name>
    <dbReference type="NCBI Taxonomy" id="409370"/>
    <lineage>
        <taxon>Eukaryota</taxon>
        <taxon>Fungi</taxon>
        <taxon>Dikarya</taxon>
        <taxon>Ascomycota</taxon>
        <taxon>Saccharomycotina</taxon>
        <taxon>Dipodascomycetes</taxon>
        <taxon>Dipodascales</taxon>
        <taxon>Trichomonascaceae</taxon>
        <taxon>Blastobotrys</taxon>
    </lineage>
</organism>
<dbReference type="CDD" id="cd00200">
    <property type="entry name" value="WD40"/>
    <property type="match status" value="1"/>
</dbReference>
<feature type="repeat" description="WD" evidence="3">
    <location>
        <begin position="315"/>
        <end position="356"/>
    </location>
</feature>
<feature type="domain" description="Pre-mRNA processing factor 4 (PRP4)-like" evidence="5">
    <location>
        <begin position="53"/>
        <end position="103"/>
    </location>
</feature>
<evidence type="ECO:0000256" key="3">
    <source>
        <dbReference type="PROSITE-ProRule" id="PRU00221"/>
    </source>
</evidence>
<dbReference type="PROSITE" id="PS50082">
    <property type="entry name" value="WD_REPEATS_2"/>
    <property type="match status" value="5"/>
</dbReference>
<evidence type="ECO:0000256" key="4">
    <source>
        <dbReference type="SAM" id="MobiDB-lite"/>
    </source>
</evidence>
<dbReference type="PROSITE" id="PS50294">
    <property type="entry name" value="WD_REPEATS_REGION"/>
    <property type="match status" value="3"/>
</dbReference>
<reference evidence="6" key="1">
    <citation type="submission" date="2014-02" db="EMBL/GenBank/DDBJ databases">
        <authorList>
            <person name="Genoscope - CEA"/>
        </authorList>
    </citation>
    <scope>NUCLEOTIDE SEQUENCE</scope>
    <source>
        <strain evidence="6">LS3</strain>
    </source>
</reference>
<dbReference type="GO" id="GO:0017070">
    <property type="term" value="F:U6 snRNA binding"/>
    <property type="evidence" value="ECO:0007669"/>
    <property type="project" value="TreeGrafter"/>
</dbReference>
<evidence type="ECO:0000259" key="5">
    <source>
        <dbReference type="SMART" id="SM00500"/>
    </source>
</evidence>
<gene>
    <name evidence="6" type="ORF">GNLVRS02_ARAD1C36036g</name>
</gene>
<dbReference type="PROSITE" id="PS00678">
    <property type="entry name" value="WD_REPEATS_1"/>
    <property type="match status" value="3"/>
</dbReference>
<keyword evidence="2" id="KW-0677">Repeat</keyword>
<dbReference type="EMBL" id="HG937693">
    <property type="protein sequence ID" value="CDP35460.1"/>
    <property type="molecule type" value="Genomic_DNA"/>
</dbReference>
<dbReference type="GO" id="GO:0046540">
    <property type="term" value="C:U4/U6 x U5 tri-snRNP complex"/>
    <property type="evidence" value="ECO:0007669"/>
    <property type="project" value="TreeGrafter"/>
</dbReference>
<dbReference type="Gene3D" id="2.130.10.10">
    <property type="entry name" value="YVTN repeat-like/Quinoprotein amine dehydrogenase"/>
    <property type="match status" value="2"/>
</dbReference>
<dbReference type="Gene3D" id="4.10.280.110">
    <property type="entry name" value="Pre-mRNA processing factor 4 domain"/>
    <property type="match status" value="1"/>
</dbReference>
<dbReference type="PhylomeDB" id="A0A060T2W0"/>
<keyword evidence="1 3" id="KW-0853">WD repeat</keyword>